<evidence type="ECO:0000256" key="2">
    <source>
        <dbReference type="ARBA" id="ARBA00004651"/>
    </source>
</evidence>
<keyword evidence="10" id="KW-0406">Ion transport</keyword>
<accession>A0A6N3F2E0</accession>
<comment type="subcellular location">
    <subcellularLocation>
        <location evidence="2">Cell membrane</location>
        <topology evidence="2">Multi-pass membrane protein</topology>
    </subcellularLocation>
</comment>
<keyword evidence="11 13" id="KW-0472">Membrane</keyword>
<evidence type="ECO:0000256" key="4">
    <source>
        <dbReference type="ARBA" id="ARBA00020268"/>
    </source>
</evidence>
<evidence type="ECO:0000256" key="1">
    <source>
        <dbReference type="ARBA" id="ARBA00003408"/>
    </source>
</evidence>
<dbReference type="AlphaFoldDB" id="A0A6N3F2E0"/>
<organism evidence="14">
    <name type="scientific">Veillonella ratti</name>
    <dbReference type="NCBI Taxonomy" id="103892"/>
    <lineage>
        <taxon>Bacteria</taxon>
        <taxon>Bacillati</taxon>
        <taxon>Bacillota</taxon>
        <taxon>Negativicutes</taxon>
        <taxon>Veillonellales</taxon>
        <taxon>Veillonellaceae</taxon>
        <taxon>Veillonella</taxon>
    </lineage>
</organism>
<feature type="transmembrane region" description="Helical" evidence="13">
    <location>
        <begin position="194"/>
        <end position="217"/>
    </location>
</feature>
<proteinExistence type="inferred from homology"/>
<evidence type="ECO:0000256" key="3">
    <source>
        <dbReference type="ARBA" id="ARBA00010199"/>
    </source>
</evidence>
<dbReference type="InterPro" id="IPR002528">
    <property type="entry name" value="MATE_fam"/>
</dbReference>
<feature type="transmembrane region" description="Helical" evidence="13">
    <location>
        <begin position="389"/>
        <end position="412"/>
    </location>
</feature>
<feature type="transmembrane region" description="Helical" evidence="13">
    <location>
        <begin position="133"/>
        <end position="150"/>
    </location>
</feature>
<keyword evidence="7" id="KW-1003">Cell membrane</keyword>
<evidence type="ECO:0000256" key="10">
    <source>
        <dbReference type="ARBA" id="ARBA00023065"/>
    </source>
</evidence>
<feature type="transmembrane region" description="Helical" evidence="13">
    <location>
        <begin position="238"/>
        <end position="266"/>
    </location>
</feature>
<keyword evidence="8 13" id="KW-0812">Transmembrane</keyword>
<evidence type="ECO:0000256" key="8">
    <source>
        <dbReference type="ARBA" id="ARBA00022692"/>
    </source>
</evidence>
<feature type="transmembrane region" description="Helical" evidence="13">
    <location>
        <begin position="91"/>
        <end position="113"/>
    </location>
</feature>
<dbReference type="PIRSF" id="PIRSF006603">
    <property type="entry name" value="DinF"/>
    <property type="match status" value="1"/>
</dbReference>
<protein>
    <recommendedName>
        <fullName evidence="4">Probable multidrug resistance protein NorM</fullName>
    </recommendedName>
    <alternativeName>
        <fullName evidence="12">Multidrug-efflux transporter</fullName>
    </alternativeName>
</protein>
<feature type="transmembrane region" description="Helical" evidence="13">
    <location>
        <begin position="357"/>
        <end position="377"/>
    </location>
</feature>
<keyword evidence="5" id="KW-0813">Transport</keyword>
<dbReference type="InterPro" id="IPR050222">
    <property type="entry name" value="MATE_MdtK"/>
</dbReference>
<evidence type="ECO:0000256" key="7">
    <source>
        <dbReference type="ARBA" id="ARBA00022475"/>
    </source>
</evidence>
<dbReference type="GO" id="GO:0005886">
    <property type="term" value="C:plasma membrane"/>
    <property type="evidence" value="ECO:0007669"/>
    <property type="project" value="UniProtKB-SubCell"/>
</dbReference>
<dbReference type="PANTHER" id="PTHR43298">
    <property type="entry name" value="MULTIDRUG RESISTANCE PROTEIN NORM-RELATED"/>
    <property type="match status" value="1"/>
</dbReference>
<dbReference type="PANTHER" id="PTHR43298:SF2">
    <property type="entry name" value="FMN_FAD EXPORTER YEEO-RELATED"/>
    <property type="match status" value="1"/>
</dbReference>
<evidence type="ECO:0000256" key="5">
    <source>
        <dbReference type="ARBA" id="ARBA00022448"/>
    </source>
</evidence>
<evidence type="ECO:0000256" key="12">
    <source>
        <dbReference type="ARBA" id="ARBA00031636"/>
    </source>
</evidence>
<dbReference type="CDD" id="cd13131">
    <property type="entry name" value="MATE_NorM_like"/>
    <property type="match status" value="1"/>
</dbReference>
<dbReference type="GO" id="GO:0042910">
    <property type="term" value="F:xenobiotic transmembrane transporter activity"/>
    <property type="evidence" value="ECO:0007669"/>
    <property type="project" value="InterPro"/>
</dbReference>
<feature type="transmembrane region" description="Helical" evidence="13">
    <location>
        <begin position="418"/>
        <end position="441"/>
    </location>
</feature>
<evidence type="ECO:0000256" key="9">
    <source>
        <dbReference type="ARBA" id="ARBA00022989"/>
    </source>
</evidence>
<keyword evidence="9 13" id="KW-1133">Transmembrane helix</keyword>
<dbReference type="EMBL" id="CACRUX010000095">
    <property type="protein sequence ID" value="VYU46175.1"/>
    <property type="molecule type" value="Genomic_DNA"/>
</dbReference>
<evidence type="ECO:0000256" key="11">
    <source>
        <dbReference type="ARBA" id="ARBA00023136"/>
    </source>
</evidence>
<feature type="transmembrane region" description="Helical" evidence="13">
    <location>
        <begin position="56"/>
        <end position="79"/>
    </location>
</feature>
<feature type="transmembrane region" description="Helical" evidence="13">
    <location>
        <begin position="319"/>
        <end position="337"/>
    </location>
</feature>
<dbReference type="GO" id="GO:0015297">
    <property type="term" value="F:antiporter activity"/>
    <property type="evidence" value="ECO:0007669"/>
    <property type="project" value="UniProtKB-KW"/>
</dbReference>
<comment type="similarity">
    <text evidence="3">Belongs to the multi antimicrobial extrusion (MATE) (TC 2.A.66.1) family.</text>
</comment>
<dbReference type="GO" id="GO:0006811">
    <property type="term" value="P:monoatomic ion transport"/>
    <property type="evidence" value="ECO:0007669"/>
    <property type="project" value="UniProtKB-KW"/>
</dbReference>
<evidence type="ECO:0000256" key="6">
    <source>
        <dbReference type="ARBA" id="ARBA00022449"/>
    </source>
</evidence>
<dbReference type="InterPro" id="IPR048279">
    <property type="entry name" value="MdtK-like"/>
</dbReference>
<keyword evidence="6" id="KW-0050">Antiport</keyword>
<feature type="transmembrane region" description="Helical" evidence="13">
    <location>
        <begin position="12"/>
        <end position="36"/>
    </location>
</feature>
<evidence type="ECO:0000313" key="14">
    <source>
        <dbReference type="EMBL" id="VYU46175.1"/>
    </source>
</evidence>
<name>A0A6N3F2E0_9FIRM</name>
<sequence length="453" mass="49506">MHPTFKIFEKILLFLRLAGPIVLTQFSLIAGSFVAILLSGQYSTLHLAGVSVGYNIWTACFFGAMGILLGISPIIAQLLGADKKENIPTIIAHGLYLAVGLGSLLILAGILALEPVLKLINLAPDAQVITIDYMIAIAFGIIPLMGSTVLRNSVDAHGFTHYSMMIMVSSFVLNVLLNYAFILGHFGLPAFGGVGAGIATAISCWYNLLAYILILLFNKNFKHYKVFRQWPAFQSPYIVEQLTLGVPIGIAIFCEMSIFSLAGLLMAYYGTEIIAAHQAAISFTNLFYGFPLSISIASTITVGYEVGAQRFRDAKQYAYIARGIAIIIAILICMYSFTHLEQIAGFYTNDPHMTGLISSFLAYAVFFTVIDAFGTPLQGILRGYKDVRIISIIALSCYWGVSTPIAALFTFGFDFGPYGIWMGLLGGLTAASIAYTVRVWYIQHRRYAKELEA</sequence>
<reference evidence="14" key="1">
    <citation type="submission" date="2019-11" db="EMBL/GenBank/DDBJ databases">
        <authorList>
            <person name="Feng L."/>
        </authorList>
    </citation>
    <scope>NUCLEOTIDE SEQUENCE</scope>
    <source>
        <strain evidence="14">VrattiLFYP33</strain>
    </source>
</reference>
<evidence type="ECO:0000256" key="13">
    <source>
        <dbReference type="SAM" id="Phobius"/>
    </source>
</evidence>
<gene>
    <name evidence="14" type="primary">mdtK_2</name>
    <name evidence="14" type="ORF">VRLFYP33_02131</name>
</gene>
<dbReference type="Pfam" id="PF01554">
    <property type="entry name" value="MatE"/>
    <property type="match status" value="2"/>
</dbReference>
<dbReference type="RefSeq" id="WP_156705659.1">
    <property type="nucleotide sequence ID" value="NZ_CACRUX010000095.1"/>
</dbReference>
<comment type="function">
    <text evidence="1">Multidrug efflux pump.</text>
</comment>
<dbReference type="NCBIfam" id="TIGR00797">
    <property type="entry name" value="matE"/>
    <property type="match status" value="1"/>
</dbReference>
<feature type="transmembrane region" description="Helical" evidence="13">
    <location>
        <begin position="162"/>
        <end position="182"/>
    </location>
</feature>